<organism evidence="1 2">
    <name type="scientific">Caerostris darwini</name>
    <dbReference type="NCBI Taxonomy" id="1538125"/>
    <lineage>
        <taxon>Eukaryota</taxon>
        <taxon>Metazoa</taxon>
        <taxon>Ecdysozoa</taxon>
        <taxon>Arthropoda</taxon>
        <taxon>Chelicerata</taxon>
        <taxon>Arachnida</taxon>
        <taxon>Araneae</taxon>
        <taxon>Araneomorphae</taxon>
        <taxon>Entelegynae</taxon>
        <taxon>Araneoidea</taxon>
        <taxon>Araneidae</taxon>
        <taxon>Caerostris</taxon>
    </lineage>
</organism>
<evidence type="ECO:0000313" key="2">
    <source>
        <dbReference type="Proteomes" id="UP001054837"/>
    </source>
</evidence>
<proteinExistence type="predicted"/>
<name>A0AAV4UKA5_9ARAC</name>
<gene>
    <name evidence="1" type="ORF">CDAR_284391</name>
</gene>
<reference evidence="1 2" key="1">
    <citation type="submission" date="2021-06" db="EMBL/GenBank/DDBJ databases">
        <title>Caerostris darwini draft genome.</title>
        <authorList>
            <person name="Kono N."/>
            <person name="Arakawa K."/>
        </authorList>
    </citation>
    <scope>NUCLEOTIDE SEQUENCE [LARGE SCALE GENOMIC DNA]</scope>
</reference>
<keyword evidence="2" id="KW-1185">Reference proteome</keyword>
<dbReference type="EMBL" id="BPLQ01011449">
    <property type="protein sequence ID" value="GIY57945.1"/>
    <property type="molecule type" value="Genomic_DNA"/>
</dbReference>
<protein>
    <submittedName>
        <fullName evidence="1">Uncharacterized protein</fullName>
    </submittedName>
</protein>
<comment type="caution">
    <text evidence="1">The sequence shown here is derived from an EMBL/GenBank/DDBJ whole genome shotgun (WGS) entry which is preliminary data.</text>
</comment>
<evidence type="ECO:0000313" key="1">
    <source>
        <dbReference type="EMBL" id="GIY57945.1"/>
    </source>
</evidence>
<dbReference type="AlphaFoldDB" id="A0AAV4UKA5"/>
<sequence>MNHVWLELQKCKYFNPSVFSGIKYTSHSLCPPTIILKLGYAIGIQVGQIQNRTSLKPTFPLDMYVFMTEKNIFSNLQNSHAALQVTWKSFKCKAEPSLC</sequence>
<accession>A0AAV4UKA5</accession>
<dbReference type="Proteomes" id="UP001054837">
    <property type="component" value="Unassembled WGS sequence"/>
</dbReference>